<comment type="caution">
    <text evidence="4">The sequence shown here is derived from an EMBL/GenBank/DDBJ whole genome shotgun (WGS) entry which is preliminary data.</text>
</comment>
<dbReference type="OrthoDB" id="7551425at2"/>
<reference evidence="4 5" key="1">
    <citation type="submission" date="2018-05" db="EMBL/GenBank/DDBJ databases">
        <title>Description of Sphingomonas pokkalii sp nov, isolated from the rhizosphere of saline tolerant pokkali rice and its draft genome analysis.</title>
        <authorList>
            <person name="Menon R."/>
            <person name="Kumari S."/>
            <person name="Rameshkumar N."/>
        </authorList>
    </citation>
    <scope>NUCLEOTIDE SEQUENCE [LARGE SCALE GENOMIC DNA]</scope>
    <source>
        <strain evidence="4 5">L3B27</strain>
    </source>
</reference>
<sequence>MIRRYVIVGAAATAAVLSSCSGGGNSSPTPTPTPTSSGTPTPTPTPTASYTAFPLASAAEFNTLNATTSYTGDPATGAVTLGVTSTETLTNRVKLAATTDLTNGTFVMDEAAEESRFTGTNVTTTAAPTVTEFVYRSVSTATAAQAGNFSQLEVLNNIGAATVETSDSLLKSLSVLSYANWWRGDSTAGQKRLTYSIWGYTTLGFDMPTTGTASYTTRIVGRAVSVANSATTLNRLGGTATVTVNFATGLVSTTLNLTTVPTSGAETAYVTLNAQGAIPIGQNQFSGSFASGAPVTGTIAGAFYGAKGVNMGIVFGASGTINGADTRIVGEVVGVKQ</sequence>
<dbReference type="EMBL" id="QENQ01000001">
    <property type="protein sequence ID" value="PVX29588.1"/>
    <property type="molecule type" value="Genomic_DNA"/>
</dbReference>
<dbReference type="Proteomes" id="UP000245890">
    <property type="component" value="Unassembled WGS sequence"/>
</dbReference>
<dbReference type="PROSITE" id="PS51257">
    <property type="entry name" value="PROKAR_LIPOPROTEIN"/>
    <property type="match status" value="1"/>
</dbReference>
<feature type="domain" description="Transferrin-binding protein B C-lobe/N-lobe beta-barrel" evidence="3">
    <location>
        <begin position="207"/>
        <end position="319"/>
    </location>
</feature>
<accession>A0A2U0SDX9</accession>
<feature type="compositionally biased region" description="Low complexity" evidence="1">
    <location>
        <begin position="34"/>
        <end position="49"/>
    </location>
</feature>
<dbReference type="InterPro" id="IPR011250">
    <property type="entry name" value="OMP/PagP_B-barrel"/>
</dbReference>
<name>A0A2U0SDX9_9SPHN</name>
<evidence type="ECO:0000256" key="1">
    <source>
        <dbReference type="SAM" id="MobiDB-lite"/>
    </source>
</evidence>
<dbReference type="Gene3D" id="2.40.160.90">
    <property type="match status" value="1"/>
</dbReference>
<evidence type="ECO:0000313" key="4">
    <source>
        <dbReference type="EMBL" id="PVX29588.1"/>
    </source>
</evidence>
<dbReference type="InterPro" id="IPR001677">
    <property type="entry name" value="TbpB_B_D"/>
</dbReference>
<evidence type="ECO:0000313" key="5">
    <source>
        <dbReference type="Proteomes" id="UP000245890"/>
    </source>
</evidence>
<proteinExistence type="predicted"/>
<dbReference type="Pfam" id="PF01298">
    <property type="entry name" value="TbpB_B_D"/>
    <property type="match status" value="1"/>
</dbReference>
<keyword evidence="5" id="KW-1185">Reference proteome</keyword>
<feature type="signal peptide" evidence="2">
    <location>
        <begin position="1"/>
        <end position="21"/>
    </location>
</feature>
<organism evidence="4 5">
    <name type="scientific">Sphingomonas pokkalii</name>
    <dbReference type="NCBI Taxonomy" id="2175090"/>
    <lineage>
        <taxon>Bacteria</taxon>
        <taxon>Pseudomonadati</taxon>
        <taxon>Pseudomonadota</taxon>
        <taxon>Alphaproteobacteria</taxon>
        <taxon>Sphingomonadales</taxon>
        <taxon>Sphingomonadaceae</taxon>
        <taxon>Sphingomonas</taxon>
    </lineage>
</organism>
<keyword evidence="2" id="KW-0732">Signal</keyword>
<feature type="region of interest" description="Disordered" evidence="1">
    <location>
        <begin position="19"/>
        <end position="49"/>
    </location>
</feature>
<dbReference type="AlphaFoldDB" id="A0A2U0SDX9"/>
<dbReference type="RefSeq" id="WP_116469023.1">
    <property type="nucleotide sequence ID" value="NZ_QENQ01000001.1"/>
</dbReference>
<evidence type="ECO:0000259" key="3">
    <source>
        <dbReference type="Pfam" id="PF01298"/>
    </source>
</evidence>
<gene>
    <name evidence="4" type="ORF">DD559_09865</name>
</gene>
<dbReference type="SUPFAM" id="SSF56925">
    <property type="entry name" value="OMPA-like"/>
    <property type="match status" value="1"/>
</dbReference>
<feature type="chain" id="PRO_5015414729" description="Transferrin-binding protein B C-lobe/N-lobe beta-barrel domain-containing protein" evidence="2">
    <location>
        <begin position="22"/>
        <end position="337"/>
    </location>
</feature>
<evidence type="ECO:0000256" key="2">
    <source>
        <dbReference type="SAM" id="SignalP"/>
    </source>
</evidence>
<protein>
    <recommendedName>
        <fullName evidence="3">Transferrin-binding protein B C-lobe/N-lobe beta-barrel domain-containing protein</fullName>
    </recommendedName>
</protein>